<dbReference type="AlphaFoldDB" id="A0A238L6B2"/>
<reference evidence="1 2" key="1">
    <citation type="submission" date="2017-05" db="EMBL/GenBank/DDBJ databases">
        <authorList>
            <person name="Song R."/>
            <person name="Chenine A.L."/>
            <person name="Ruprecht R.M."/>
        </authorList>
    </citation>
    <scope>NUCLEOTIDE SEQUENCE [LARGE SCALE GENOMIC DNA]</scope>
    <source>
        <strain evidence="1 2">CECT 8663</strain>
    </source>
</reference>
<proteinExistence type="predicted"/>
<evidence type="ECO:0000313" key="2">
    <source>
        <dbReference type="Proteomes" id="UP000220836"/>
    </source>
</evidence>
<gene>
    <name evidence="1" type="ORF">PEV8663_04733</name>
</gene>
<keyword evidence="2" id="KW-1185">Reference proteome</keyword>
<evidence type="ECO:0000313" key="1">
    <source>
        <dbReference type="EMBL" id="SMX50625.1"/>
    </source>
</evidence>
<organism evidence="1 2">
    <name type="scientific">Pelagimonas varians</name>
    <dbReference type="NCBI Taxonomy" id="696760"/>
    <lineage>
        <taxon>Bacteria</taxon>
        <taxon>Pseudomonadati</taxon>
        <taxon>Pseudomonadota</taxon>
        <taxon>Alphaproteobacteria</taxon>
        <taxon>Rhodobacterales</taxon>
        <taxon>Roseobacteraceae</taxon>
        <taxon>Pelagimonas</taxon>
    </lineage>
</organism>
<dbReference type="Proteomes" id="UP000220836">
    <property type="component" value="Unassembled WGS sequence"/>
</dbReference>
<protein>
    <submittedName>
        <fullName evidence="1">Uncharacterized protein</fullName>
    </submittedName>
</protein>
<dbReference type="RefSeq" id="WP_427875799.1">
    <property type="nucleotide sequence ID" value="NZ_OZ257122.1"/>
</dbReference>
<sequence>MSLMPKRACGALVEGCPRKFDVLAKPGIQMTPFVSAECGAWQRFSGFIVLPVVTGIGVLA</sequence>
<accession>A0A238L6B2</accession>
<dbReference type="EMBL" id="FXYH01000037">
    <property type="protein sequence ID" value="SMX50625.1"/>
    <property type="molecule type" value="Genomic_DNA"/>
</dbReference>
<name>A0A238L6B2_9RHOB</name>